<dbReference type="SUPFAM" id="SSF47090">
    <property type="entry name" value="PGBD-like"/>
    <property type="match status" value="2"/>
</dbReference>
<evidence type="ECO:0000259" key="3">
    <source>
        <dbReference type="Pfam" id="PF01551"/>
    </source>
</evidence>
<evidence type="ECO:0008006" key="6">
    <source>
        <dbReference type="Google" id="ProtNLM"/>
    </source>
</evidence>
<dbReference type="Pfam" id="PF01471">
    <property type="entry name" value="PG_binding_1"/>
    <property type="match status" value="2"/>
</dbReference>
<dbReference type="Gene3D" id="1.10.101.10">
    <property type="entry name" value="PGBD-like superfamily/PGBD"/>
    <property type="match status" value="2"/>
</dbReference>
<dbReference type="CDD" id="cd12797">
    <property type="entry name" value="M23_peptidase"/>
    <property type="match status" value="1"/>
</dbReference>
<dbReference type="EMBL" id="JYJG01000438">
    <property type="protein sequence ID" value="KJK35714.1"/>
    <property type="molecule type" value="Genomic_DNA"/>
</dbReference>
<reference evidence="4 5" key="1">
    <citation type="submission" date="2015-02" db="EMBL/GenBank/DDBJ databases">
        <authorList>
            <person name="Ju K.-S."/>
            <person name="Doroghazi J.R."/>
            <person name="Metcalf W."/>
        </authorList>
    </citation>
    <scope>NUCLEOTIDE SEQUENCE [LARGE SCALE GENOMIC DNA]</scope>
    <source>
        <strain evidence="4 5">NRRL B-16140</strain>
    </source>
</reference>
<feature type="domain" description="Peptidoglycan binding-like" evidence="2">
    <location>
        <begin position="99"/>
        <end position="153"/>
    </location>
</feature>
<feature type="chain" id="PRO_5002440710" description="Peptidoglycan-binding protein" evidence="1">
    <location>
        <begin position="22"/>
        <end position="303"/>
    </location>
</feature>
<evidence type="ECO:0000256" key="1">
    <source>
        <dbReference type="SAM" id="SignalP"/>
    </source>
</evidence>
<dbReference type="InterPro" id="IPR002477">
    <property type="entry name" value="Peptidoglycan-bd-like"/>
</dbReference>
<keyword evidence="5" id="KW-1185">Reference proteome</keyword>
<dbReference type="InterPro" id="IPR050570">
    <property type="entry name" value="Cell_wall_metabolism_enzyme"/>
</dbReference>
<sequence length="303" mass="31354">MLVAGLIAFGVLIGLVSPAQAALPSWPNVKIGANGPIVLSAQHLLRHRGYNIAADGDFGSGTQAAVKQFQSANGLSSDGEIGPNTWPKLVVSVQRGNNSEAVRAAQVQLNRYGYGLSVDGDFGGGTYNAAVAFQSSHGLSADGEVGPNTWQALVGGTPSSGGGSYSLPLARSALPRSEYDDPHHDYPAIDLPVSYVPAYAMVSGTAYRLSEPNGCGNGLRIVKSGVDYLYCHLSAYSVANGAAVRAGDRVATTGNTGNSTGPHLHIAIKISGTSYCPQNFLLAIYDGRTPPAPSSLPRTGCFY</sequence>
<evidence type="ECO:0000313" key="4">
    <source>
        <dbReference type="EMBL" id="KJK35714.1"/>
    </source>
</evidence>
<keyword evidence="1" id="KW-0732">Signal</keyword>
<organism evidence="4 5">
    <name type="scientific">Lentzea aerocolonigenes</name>
    <name type="common">Lechevalieria aerocolonigenes</name>
    <name type="synonym">Saccharothrix aerocolonigenes</name>
    <dbReference type="NCBI Taxonomy" id="68170"/>
    <lineage>
        <taxon>Bacteria</taxon>
        <taxon>Bacillati</taxon>
        <taxon>Actinomycetota</taxon>
        <taxon>Actinomycetes</taxon>
        <taxon>Pseudonocardiales</taxon>
        <taxon>Pseudonocardiaceae</taxon>
        <taxon>Lentzea</taxon>
    </lineage>
</organism>
<dbReference type="Gene3D" id="2.70.70.10">
    <property type="entry name" value="Glucose Permease (Domain IIA)"/>
    <property type="match status" value="1"/>
</dbReference>
<dbReference type="PANTHER" id="PTHR21666:SF270">
    <property type="entry name" value="MUREIN HYDROLASE ACTIVATOR ENVC"/>
    <property type="match status" value="1"/>
</dbReference>
<feature type="domain" description="Peptidoglycan binding-like" evidence="2">
    <location>
        <begin position="35"/>
        <end position="88"/>
    </location>
</feature>
<feature type="domain" description="M23ase beta-sheet core" evidence="3">
    <location>
        <begin position="195"/>
        <end position="274"/>
    </location>
</feature>
<dbReference type="AlphaFoldDB" id="A0A0F0GCV0"/>
<comment type="caution">
    <text evidence="4">The sequence shown here is derived from an EMBL/GenBank/DDBJ whole genome shotgun (WGS) entry which is preliminary data.</text>
</comment>
<dbReference type="SUPFAM" id="SSF51261">
    <property type="entry name" value="Duplicated hybrid motif"/>
    <property type="match status" value="1"/>
</dbReference>
<dbReference type="PANTHER" id="PTHR21666">
    <property type="entry name" value="PEPTIDASE-RELATED"/>
    <property type="match status" value="1"/>
</dbReference>
<dbReference type="InterPro" id="IPR036366">
    <property type="entry name" value="PGBDSf"/>
</dbReference>
<feature type="signal peptide" evidence="1">
    <location>
        <begin position="1"/>
        <end position="21"/>
    </location>
</feature>
<dbReference type="Proteomes" id="UP000033393">
    <property type="component" value="Unassembled WGS sequence"/>
</dbReference>
<dbReference type="GO" id="GO:0004222">
    <property type="term" value="F:metalloendopeptidase activity"/>
    <property type="evidence" value="ECO:0007669"/>
    <property type="project" value="TreeGrafter"/>
</dbReference>
<name>A0A0F0GCV0_LENAE</name>
<dbReference type="InterPro" id="IPR036365">
    <property type="entry name" value="PGBD-like_sf"/>
</dbReference>
<dbReference type="PATRIC" id="fig|68170.10.peg.1626"/>
<gene>
    <name evidence="4" type="ORF">UK23_42595</name>
</gene>
<evidence type="ECO:0000259" key="2">
    <source>
        <dbReference type="Pfam" id="PF01471"/>
    </source>
</evidence>
<protein>
    <recommendedName>
        <fullName evidence="6">Peptidoglycan-binding protein</fullName>
    </recommendedName>
</protein>
<proteinExistence type="predicted"/>
<dbReference type="Pfam" id="PF01551">
    <property type="entry name" value="Peptidase_M23"/>
    <property type="match status" value="1"/>
</dbReference>
<evidence type="ECO:0000313" key="5">
    <source>
        <dbReference type="Proteomes" id="UP000033393"/>
    </source>
</evidence>
<accession>A0A0F0GCV0</accession>
<dbReference type="InterPro" id="IPR011055">
    <property type="entry name" value="Dup_hybrid_motif"/>
</dbReference>
<dbReference type="InterPro" id="IPR016047">
    <property type="entry name" value="M23ase_b-sheet_dom"/>
</dbReference>